<organism evidence="5 6">
    <name type="scientific">Coniochaeta pulveracea</name>
    <dbReference type="NCBI Taxonomy" id="177199"/>
    <lineage>
        <taxon>Eukaryota</taxon>
        <taxon>Fungi</taxon>
        <taxon>Dikarya</taxon>
        <taxon>Ascomycota</taxon>
        <taxon>Pezizomycotina</taxon>
        <taxon>Sordariomycetes</taxon>
        <taxon>Sordariomycetidae</taxon>
        <taxon>Coniochaetales</taxon>
        <taxon>Coniochaetaceae</taxon>
        <taxon>Coniochaeta</taxon>
    </lineage>
</organism>
<feature type="repeat" description="PPR" evidence="2">
    <location>
        <begin position="495"/>
        <end position="529"/>
    </location>
</feature>
<evidence type="ECO:0000256" key="4">
    <source>
        <dbReference type="SAM" id="SignalP"/>
    </source>
</evidence>
<dbReference type="PANTHER" id="PTHR47939:SF13">
    <property type="entry name" value="OS03G0201400 PROTEIN"/>
    <property type="match status" value="1"/>
</dbReference>
<keyword evidence="4" id="KW-0732">Signal</keyword>
<dbReference type="InterPro" id="IPR002885">
    <property type="entry name" value="PPR_rpt"/>
</dbReference>
<dbReference type="Proteomes" id="UP000275385">
    <property type="component" value="Unassembled WGS sequence"/>
</dbReference>
<evidence type="ECO:0000256" key="2">
    <source>
        <dbReference type="PROSITE-ProRule" id="PRU00708"/>
    </source>
</evidence>
<feature type="chain" id="PRO_5019319534" description="Pentacotripeptide-repeat region of PRORP domain-containing protein" evidence="4">
    <location>
        <begin position="21"/>
        <end position="878"/>
    </location>
</feature>
<name>A0A420Y8E1_9PEZI</name>
<comment type="caution">
    <text evidence="5">The sequence shown here is derived from an EMBL/GenBank/DDBJ whole genome shotgun (WGS) entry which is preliminary data.</text>
</comment>
<dbReference type="OrthoDB" id="185373at2759"/>
<accession>A0A420Y8E1</accession>
<evidence type="ECO:0000313" key="6">
    <source>
        <dbReference type="Proteomes" id="UP000275385"/>
    </source>
</evidence>
<feature type="repeat" description="PPR" evidence="2">
    <location>
        <begin position="613"/>
        <end position="647"/>
    </location>
</feature>
<reference evidence="5 6" key="1">
    <citation type="submission" date="2018-08" db="EMBL/GenBank/DDBJ databases">
        <title>Draft genome of the lignicolous fungus Coniochaeta pulveracea.</title>
        <authorList>
            <person name="Borstlap C.J."/>
            <person name="De Witt R.N."/>
            <person name="Botha A."/>
            <person name="Volschenk H."/>
        </authorList>
    </citation>
    <scope>NUCLEOTIDE SEQUENCE [LARGE SCALE GENOMIC DNA]</scope>
    <source>
        <strain evidence="5 6">CAB683</strain>
    </source>
</reference>
<dbReference type="STRING" id="177199.A0A420Y8E1"/>
<feature type="repeat" description="PPR" evidence="2">
    <location>
        <begin position="765"/>
        <end position="799"/>
    </location>
</feature>
<dbReference type="AlphaFoldDB" id="A0A420Y8E1"/>
<protein>
    <recommendedName>
        <fullName evidence="7">Pentacotripeptide-repeat region of PRORP domain-containing protein</fullName>
    </recommendedName>
</protein>
<gene>
    <name evidence="5" type="ORF">DL546_006465</name>
</gene>
<dbReference type="NCBIfam" id="TIGR00756">
    <property type="entry name" value="PPR"/>
    <property type="match status" value="1"/>
</dbReference>
<evidence type="ECO:0000256" key="1">
    <source>
        <dbReference type="ARBA" id="ARBA00022737"/>
    </source>
</evidence>
<feature type="signal peptide" evidence="4">
    <location>
        <begin position="1"/>
        <end position="20"/>
    </location>
</feature>
<dbReference type="EMBL" id="QVQW01000034">
    <property type="protein sequence ID" value="RKU44168.1"/>
    <property type="molecule type" value="Genomic_DNA"/>
</dbReference>
<dbReference type="Pfam" id="PF01535">
    <property type="entry name" value="PPR"/>
    <property type="match status" value="2"/>
</dbReference>
<keyword evidence="1" id="KW-0677">Repeat</keyword>
<dbReference type="PROSITE" id="PS51375">
    <property type="entry name" value="PPR"/>
    <property type="match status" value="3"/>
</dbReference>
<dbReference type="Pfam" id="PF13812">
    <property type="entry name" value="PPR_3"/>
    <property type="match status" value="1"/>
</dbReference>
<dbReference type="InterPro" id="IPR050667">
    <property type="entry name" value="PPR-containing_protein"/>
</dbReference>
<dbReference type="Gene3D" id="1.25.40.10">
    <property type="entry name" value="Tetratricopeptide repeat domain"/>
    <property type="match status" value="3"/>
</dbReference>
<dbReference type="InterPro" id="IPR011990">
    <property type="entry name" value="TPR-like_helical_dom_sf"/>
</dbReference>
<dbReference type="PANTHER" id="PTHR47939">
    <property type="entry name" value="MEMBRANE-ASSOCIATED SALT-INDUCIBLE PROTEIN-LIKE"/>
    <property type="match status" value="1"/>
</dbReference>
<evidence type="ECO:0000256" key="3">
    <source>
        <dbReference type="SAM" id="MobiDB-lite"/>
    </source>
</evidence>
<evidence type="ECO:0000313" key="5">
    <source>
        <dbReference type="EMBL" id="RKU44168.1"/>
    </source>
</evidence>
<evidence type="ECO:0008006" key="7">
    <source>
        <dbReference type="Google" id="ProtNLM"/>
    </source>
</evidence>
<feature type="region of interest" description="Disordered" evidence="3">
    <location>
        <begin position="25"/>
        <end position="53"/>
    </location>
</feature>
<feature type="compositionally biased region" description="Polar residues" evidence="3">
    <location>
        <begin position="28"/>
        <end position="38"/>
    </location>
</feature>
<proteinExistence type="predicted"/>
<keyword evidence="6" id="KW-1185">Reference proteome</keyword>
<sequence length="878" mass="98289">MKQPRSICLACRFRLVAVQAAPTPRAAWQSSSRLSSTVAAPDRTTPSIPARPETKVEPTDIFENEATRKPRPKWAAGQKGKQLKKGGNATGAFDIFRTVVGGHDQDNQEAAPCPGSASTATLQLYKDVATLEEILGRPSNSTADCFRYFQNQVYPHISKARVQVPRILRNRVGRLLMDRVIREKEGDMESKELPSVTQIGQIMLELGLFDPSAFGGLLTHLLGHVCSISTEPRDYTSIESYETAMARRDTLLNDLVGSWKVLNVPPYLANRPGSASKAAVEGRLPQLPKKLGVSNRWKNKPKLSIATLLPHYNPPSLRTCLPAAIATYVLLTDPINRTNRMFRAEIAPFVDAMATVLLGNRPKTKDLPGLFGNHLTLLDYITRRWSAVERQLEEQDKFDNAFGVEEDGQPSVATQMKRIHRQLGQAYNTGNVRVLQRTWDEFWGLINGSSEKKEQILRDHMELFNYFIKAYMGIRQPNRAIEIWSCMVNVGLQPTIKTWNSMIDGCRRAKNLAGLKSVWDKLIESGIKLDTAIWTTRISGLIELGDSKGGLLALDEMAQLWKESQHQNTPNPAAVQPTIEPVNAALAGLLRLDRANAANGLLGWAAKQGIAPDVYTFNTLLAPLVRKGLDTEVQAIFKLMKSQHVEANVATFTILLEGALDDIAEQSPADQIQTIKNFLRAMRDAGVRANMQLYAKLIHLLLHEGDRTSDAVNEVLAIIWGQELELTSHIYTMLADHYFTRDPPTPWAVTALIENRQLHENKDIDRVFWERVISGYCQVGDTERALQSFEKIDKSGGKITSSTLYDLLLVLIRSGETDAIHKVIEVARKNHGQHSSGEHGGDEKSRFWKHRFWHLADKYGFLQDDLKAQFLFGNQSYQ</sequence>